<dbReference type="AlphaFoldDB" id="A0A843XW27"/>
<feature type="compositionally biased region" description="Basic residues" evidence="1">
    <location>
        <begin position="120"/>
        <end position="133"/>
    </location>
</feature>
<feature type="region of interest" description="Disordered" evidence="1">
    <location>
        <begin position="42"/>
        <end position="90"/>
    </location>
</feature>
<evidence type="ECO:0000256" key="1">
    <source>
        <dbReference type="SAM" id="MobiDB-lite"/>
    </source>
</evidence>
<dbReference type="Proteomes" id="UP000652761">
    <property type="component" value="Unassembled WGS sequence"/>
</dbReference>
<proteinExistence type="predicted"/>
<feature type="region of interest" description="Disordered" evidence="1">
    <location>
        <begin position="120"/>
        <end position="144"/>
    </location>
</feature>
<evidence type="ECO:0000313" key="3">
    <source>
        <dbReference type="Proteomes" id="UP000652761"/>
    </source>
</evidence>
<name>A0A843XW27_COLES</name>
<protein>
    <submittedName>
        <fullName evidence="2">Uncharacterized protein</fullName>
    </submittedName>
</protein>
<keyword evidence="3" id="KW-1185">Reference proteome</keyword>
<gene>
    <name evidence="2" type="ORF">Taro_056540</name>
</gene>
<comment type="caution">
    <text evidence="2">The sequence shown here is derived from an EMBL/GenBank/DDBJ whole genome shotgun (WGS) entry which is preliminary data.</text>
</comment>
<organism evidence="2 3">
    <name type="scientific">Colocasia esculenta</name>
    <name type="common">Wild taro</name>
    <name type="synonym">Arum esculentum</name>
    <dbReference type="NCBI Taxonomy" id="4460"/>
    <lineage>
        <taxon>Eukaryota</taxon>
        <taxon>Viridiplantae</taxon>
        <taxon>Streptophyta</taxon>
        <taxon>Embryophyta</taxon>
        <taxon>Tracheophyta</taxon>
        <taxon>Spermatophyta</taxon>
        <taxon>Magnoliopsida</taxon>
        <taxon>Liliopsida</taxon>
        <taxon>Araceae</taxon>
        <taxon>Aroideae</taxon>
        <taxon>Colocasieae</taxon>
        <taxon>Colocasia</taxon>
    </lineage>
</organism>
<evidence type="ECO:0000313" key="2">
    <source>
        <dbReference type="EMBL" id="MQM23476.1"/>
    </source>
</evidence>
<dbReference type="EMBL" id="NMUH01016473">
    <property type="protein sequence ID" value="MQM23476.1"/>
    <property type="molecule type" value="Genomic_DNA"/>
</dbReference>
<accession>A0A843XW27</accession>
<sequence length="144" mass="15955">MSIYLGGSRTSASRLVRIYSCSEQPVKYCRLGVGVALPTADPGPFPSRRRMPQTRMGSTAPLPQDLYDFLHSDTHSGRRRPGSPTVMDGAHATAADGTFFLPARNGTQDRTRHTMRFHNGYRRSSSRRRRAGSRRPCSTTAASR</sequence>
<reference evidence="2" key="1">
    <citation type="submission" date="2017-07" db="EMBL/GenBank/DDBJ databases">
        <title>Taro Niue Genome Assembly and Annotation.</title>
        <authorList>
            <person name="Atibalentja N."/>
            <person name="Keating K."/>
            <person name="Fields C.J."/>
        </authorList>
    </citation>
    <scope>NUCLEOTIDE SEQUENCE</scope>
    <source>
        <strain evidence="2">Niue_2</strain>
        <tissue evidence="2">Leaf</tissue>
    </source>
</reference>